<keyword evidence="1" id="KW-1133">Transmembrane helix</keyword>
<dbReference type="EMBL" id="FRCS01000011">
    <property type="protein sequence ID" value="SHN44964.1"/>
    <property type="molecule type" value="Genomic_DNA"/>
</dbReference>
<evidence type="ECO:0000313" key="3">
    <source>
        <dbReference type="Proteomes" id="UP000184440"/>
    </source>
</evidence>
<proteinExistence type="predicted"/>
<sequence length="117" mass="13300">MRLRPDDDIYRAKLLFLGPKGFTLPVHLPYVAYPLFAVVLAVIILIRYALTGDVDYFPAIEIALSIVLTSLILRQVSPDRPVRAVLRTAATDWRRDRAADERGGRARSRIVVRETIR</sequence>
<reference evidence="2 3" key="1">
    <citation type="submission" date="2016-11" db="EMBL/GenBank/DDBJ databases">
        <authorList>
            <person name="Jaros S."/>
            <person name="Januszkiewicz K."/>
            <person name="Wedrychowicz H."/>
        </authorList>
    </citation>
    <scope>NUCLEOTIDE SEQUENCE [LARGE SCALE GENOMIC DNA]</scope>
    <source>
        <strain evidence="2 3">DSM 46144</strain>
    </source>
</reference>
<keyword evidence="1" id="KW-0812">Transmembrane</keyword>
<dbReference type="Proteomes" id="UP000184440">
    <property type="component" value="Unassembled WGS sequence"/>
</dbReference>
<dbReference type="AlphaFoldDB" id="A0A1M7RFE2"/>
<feature type="transmembrane region" description="Helical" evidence="1">
    <location>
        <begin position="30"/>
        <end position="50"/>
    </location>
</feature>
<dbReference type="RefSeq" id="WP_073261663.1">
    <property type="nucleotide sequence ID" value="NZ_FRCS01000011.1"/>
</dbReference>
<accession>A0A1M7RFE2</accession>
<keyword evidence="1" id="KW-0472">Membrane</keyword>
<organism evidence="2 3">
    <name type="scientific">Cryptosporangium aurantiacum</name>
    <dbReference type="NCBI Taxonomy" id="134849"/>
    <lineage>
        <taxon>Bacteria</taxon>
        <taxon>Bacillati</taxon>
        <taxon>Actinomycetota</taxon>
        <taxon>Actinomycetes</taxon>
        <taxon>Cryptosporangiales</taxon>
        <taxon>Cryptosporangiaceae</taxon>
        <taxon>Cryptosporangium</taxon>
    </lineage>
</organism>
<dbReference type="OrthoDB" id="4481052at2"/>
<keyword evidence="3" id="KW-1185">Reference proteome</keyword>
<evidence type="ECO:0000256" key="1">
    <source>
        <dbReference type="SAM" id="Phobius"/>
    </source>
</evidence>
<protein>
    <submittedName>
        <fullName evidence="2">Uncharacterized protein</fullName>
    </submittedName>
</protein>
<name>A0A1M7RFE2_9ACTN</name>
<evidence type="ECO:0000313" key="2">
    <source>
        <dbReference type="EMBL" id="SHN44964.1"/>
    </source>
</evidence>
<gene>
    <name evidence="2" type="ORF">SAMN05443668_11136</name>
</gene>